<evidence type="ECO:0000256" key="7">
    <source>
        <dbReference type="ARBA" id="ARBA00022801"/>
    </source>
</evidence>
<dbReference type="PANTHER" id="PTHR43344:SF2">
    <property type="entry name" value="PHOSPHOSERINE PHOSPHATASE"/>
    <property type="match status" value="1"/>
</dbReference>
<evidence type="ECO:0000256" key="11">
    <source>
        <dbReference type="PIRSR" id="PIRSR604469-1"/>
    </source>
</evidence>
<dbReference type="PANTHER" id="PTHR43344">
    <property type="entry name" value="PHOSPHOSERINE PHOSPHATASE"/>
    <property type="match status" value="1"/>
</dbReference>
<dbReference type="GO" id="GO:0005737">
    <property type="term" value="C:cytoplasm"/>
    <property type="evidence" value="ECO:0007669"/>
    <property type="project" value="TreeGrafter"/>
</dbReference>
<reference evidence="12 13" key="1">
    <citation type="submission" date="2023-07" db="EMBL/GenBank/DDBJ databases">
        <title>Closed genome sequence of Methanosarcinaceae archaeon Am2.</title>
        <authorList>
            <person name="Poehlein A."/>
            <person name="Protasov E."/>
            <person name="Platt K."/>
            <person name="Reeh H."/>
            <person name="Daniel R."/>
            <person name="Brune A."/>
        </authorList>
    </citation>
    <scope>NUCLEOTIDE SEQUENCE [LARGE SCALE GENOMIC DNA]</scope>
    <source>
        <strain evidence="12 13">Am2</strain>
    </source>
</reference>
<dbReference type="EC" id="3.1.3.3" evidence="4"/>
<dbReference type="SFLD" id="SFLDF00029">
    <property type="entry name" value="phosphoserine_phosphatase"/>
    <property type="match status" value="1"/>
</dbReference>
<evidence type="ECO:0000256" key="10">
    <source>
        <dbReference type="ARBA" id="ARBA00031693"/>
    </source>
</evidence>
<dbReference type="GO" id="GO:0000287">
    <property type="term" value="F:magnesium ion binding"/>
    <property type="evidence" value="ECO:0007669"/>
    <property type="project" value="TreeGrafter"/>
</dbReference>
<evidence type="ECO:0000313" key="13">
    <source>
        <dbReference type="Proteomes" id="UP001304970"/>
    </source>
</evidence>
<comment type="pathway">
    <text evidence="2">Amino-acid biosynthesis; L-serine biosynthesis; L-serine from 3-phospho-D-glycerate: step 3/3.</text>
</comment>
<dbReference type="NCBIfam" id="TIGR01488">
    <property type="entry name" value="HAD-SF-IB"/>
    <property type="match status" value="1"/>
</dbReference>
<keyword evidence="6" id="KW-0479">Metal-binding</keyword>
<dbReference type="InterPro" id="IPR036412">
    <property type="entry name" value="HAD-like_sf"/>
</dbReference>
<evidence type="ECO:0000256" key="9">
    <source>
        <dbReference type="ARBA" id="ARBA00023299"/>
    </source>
</evidence>
<dbReference type="SFLD" id="SFLDG01136">
    <property type="entry name" value="C1.6:_Phosphoserine_Phosphatas"/>
    <property type="match status" value="1"/>
</dbReference>
<dbReference type="SFLD" id="SFLDG01137">
    <property type="entry name" value="C1.6.1:_Phosphoserine_Phosphat"/>
    <property type="match status" value="1"/>
</dbReference>
<accession>A0AA96ZWD1</accession>
<proteinExistence type="inferred from homology"/>
<evidence type="ECO:0000256" key="8">
    <source>
        <dbReference type="ARBA" id="ARBA00022842"/>
    </source>
</evidence>
<comment type="cofactor">
    <cofactor evidence="1">
        <name>Mg(2+)</name>
        <dbReference type="ChEBI" id="CHEBI:18420"/>
    </cofactor>
</comment>
<evidence type="ECO:0000256" key="5">
    <source>
        <dbReference type="ARBA" id="ARBA00022605"/>
    </source>
</evidence>
<dbReference type="SUPFAM" id="SSF56784">
    <property type="entry name" value="HAD-like"/>
    <property type="match status" value="1"/>
</dbReference>
<sequence>MLYRKITFSTILGADIDVFVLRLSQKPVKNRLKIVFETFLTRHNGIWFNLYNLINIVNSTIHWKGPIFVNCSSNSHTNPRFKLFVFDMDSTLIDAEVIDELADAAGAAGEVSKITALAMNGEMDYTESFRKRVTFLKGLSYEKAMATVEKIQIMPGAPELIEFIHSIGGKTAMVTCGFRIAADRVQHDLNIDYAFSNELVVSDGILTGEATGPLRTTNSKEKVFEKLVVDLGIKFEECVVVGDGANDICLFKKAGYSIAFNAKPLVQKHANVAVLEKDLRCVIPILDNLL</sequence>
<dbReference type="InterPro" id="IPR023214">
    <property type="entry name" value="HAD_sf"/>
</dbReference>
<evidence type="ECO:0000256" key="1">
    <source>
        <dbReference type="ARBA" id="ARBA00001946"/>
    </source>
</evidence>
<dbReference type="Proteomes" id="UP001304970">
    <property type="component" value="Chromosome"/>
</dbReference>
<evidence type="ECO:0000313" key="12">
    <source>
        <dbReference type="EMBL" id="WNY26451.1"/>
    </source>
</evidence>
<protein>
    <recommendedName>
        <fullName evidence="4">phosphoserine phosphatase</fullName>
        <ecNumber evidence="4">3.1.3.3</ecNumber>
    </recommendedName>
    <alternativeName>
        <fullName evidence="10">O-phosphoserine phosphohydrolase</fullName>
    </alternativeName>
</protein>
<dbReference type="Gene3D" id="3.40.50.1000">
    <property type="entry name" value="HAD superfamily/HAD-like"/>
    <property type="match status" value="1"/>
</dbReference>
<gene>
    <name evidence="12" type="ORF">MsAm2_02130</name>
</gene>
<dbReference type="InterPro" id="IPR004469">
    <property type="entry name" value="PSP"/>
</dbReference>
<dbReference type="Pfam" id="PF00702">
    <property type="entry name" value="Hydrolase"/>
    <property type="match status" value="1"/>
</dbReference>
<organism evidence="12 13">
    <name type="scientific">Methanolapillus ohkumae</name>
    <dbReference type="NCBI Taxonomy" id="3028298"/>
    <lineage>
        <taxon>Archaea</taxon>
        <taxon>Methanobacteriati</taxon>
        <taxon>Methanobacteriota</taxon>
        <taxon>Stenosarchaea group</taxon>
        <taxon>Methanomicrobia</taxon>
        <taxon>Methanosarcinales</taxon>
        <taxon>Methanosarcinaceae</taxon>
        <taxon>Methanolapillus</taxon>
    </lineage>
</organism>
<keyword evidence="5" id="KW-0028">Amino-acid biosynthesis</keyword>
<evidence type="ECO:0000256" key="3">
    <source>
        <dbReference type="ARBA" id="ARBA00009184"/>
    </source>
</evidence>
<dbReference type="EMBL" id="CP131061">
    <property type="protein sequence ID" value="WNY26451.1"/>
    <property type="molecule type" value="Genomic_DNA"/>
</dbReference>
<evidence type="ECO:0000256" key="4">
    <source>
        <dbReference type="ARBA" id="ARBA00012640"/>
    </source>
</evidence>
<dbReference type="AlphaFoldDB" id="A0AA96ZWD1"/>
<feature type="active site" description="Proton donor" evidence="11">
    <location>
        <position position="89"/>
    </location>
</feature>
<dbReference type="SFLD" id="SFLDS00003">
    <property type="entry name" value="Haloacid_Dehalogenase"/>
    <property type="match status" value="1"/>
</dbReference>
<evidence type="ECO:0000256" key="2">
    <source>
        <dbReference type="ARBA" id="ARBA00005135"/>
    </source>
</evidence>
<feature type="active site" description="Nucleophile" evidence="11">
    <location>
        <position position="87"/>
    </location>
</feature>
<dbReference type="SFLD" id="SFLDG01129">
    <property type="entry name" value="C1.5:_HAD__Beta-PGM__Phosphata"/>
    <property type="match status" value="1"/>
</dbReference>
<name>A0AA96ZWD1_9EURY</name>
<keyword evidence="9" id="KW-0718">Serine biosynthesis</keyword>
<comment type="similarity">
    <text evidence="3">Belongs to the HAD-like hydrolase superfamily. SerB family.</text>
</comment>
<evidence type="ECO:0000256" key="6">
    <source>
        <dbReference type="ARBA" id="ARBA00022723"/>
    </source>
</evidence>
<keyword evidence="8" id="KW-0460">Magnesium</keyword>
<keyword evidence="13" id="KW-1185">Reference proteome</keyword>
<dbReference type="GO" id="GO:0036424">
    <property type="term" value="F:L-phosphoserine phosphatase activity"/>
    <property type="evidence" value="ECO:0007669"/>
    <property type="project" value="InterPro"/>
</dbReference>
<dbReference type="NCBIfam" id="TIGR00338">
    <property type="entry name" value="serB"/>
    <property type="match status" value="1"/>
</dbReference>
<keyword evidence="7" id="KW-0378">Hydrolase</keyword>
<dbReference type="InterPro" id="IPR050582">
    <property type="entry name" value="HAD-like_SerB"/>
</dbReference>
<dbReference type="GO" id="GO:0006564">
    <property type="term" value="P:L-serine biosynthetic process"/>
    <property type="evidence" value="ECO:0007669"/>
    <property type="project" value="UniProtKB-KW"/>
</dbReference>